<evidence type="ECO:0000256" key="1">
    <source>
        <dbReference type="SAM" id="Phobius"/>
    </source>
</evidence>
<organism evidence="2 3">
    <name type="scientific">Alkaliphilus flagellatus</name>
    <dbReference type="NCBI Taxonomy" id="2841507"/>
    <lineage>
        <taxon>Bacteria</taxon>
        <taxon>Bacillati</taxon>
        <taxon>Bacillota</taxon>
        <taxon>Clostridia</taxon>
        <taxon>Peptostreptococcales</taxon>
        <taxon>Natronincolaceae</taxon>
        <taxon>Alkaliphilus</taxon>
    </lineage>
</organism>
<keyword evidence="1" id="KW-0812">Transmembrane</keyword>
<dbReference type="RefSeq" id="WP_216416511.1">
    <property type="nucleotide sequence ID" value="NZ_JAHLQK010000003.1"/>
</dbReference>
<keyword evidence="1" id="KW-1133">Transmembrane helix</keyword>
<feature type="transmembrane region" description="Helical" evidence="1">
    <location>
        <begin position="12"/>
        <end position="32"/>
    </location>
</feature>
<comment type="caution">
    <text evidence="2">The sequence shown here is derived from an EMBL/GenBank/DDBJ whole genome shotgun (WGS) entry which is preliminary data.</text>
</comment>
<evidence type="ECO:0000313" key="3">
    <source>
        <dbReference type="Proteomes" id="UP000779508"/>
    </source>
</evidence>
<name>A0ABS6G5E5_9FIRM</name>
<gene>
    <name evidence="2" type="ORF">KQI88_09190</name>
</gene>
<dbReference type="Pfam" id="PF09527">
    <property type="entry name" value="ATPase_gene1"/>
    <property type="match status" value="1"/>
</dbReference>
<proteinExistence type="predicted"/>
<dbReference type="Proteomes" id="UP000779508">
    <property type="component" value="Unassembled WGS sequence"/>
</dbReference>
<protein>
    <submittedName>
        <fullName evidence="2">AtpZ/AtpI family protein</fullName>
    </submittedName>
</protein>
<sequence>MARKTSALENLVLISQIGISMMVPIGIGLYIGKWLDDRLETGPIFLFIFIIIGVVSAFMSLFKITQSSSESKKRK</sequence>
<accession>A0ABS6G5E5</accession>
<keyword evidence="3" id="KW-1185">Reference proteome</keyword>
<dbReference type="EMBL" id="JAHLQK010000003">
    <property type="protein sequence ID" value="MBU5676591.1"/>
    <property type="molecule type" value="Genomic_DNA"/>
</dbReference>
<keyword evidence="1" id="KW-0472">Membrane</keyword>
<reference evidence="2 3" key="1">
    <citation type="submission" date="2021-06" db="EMBL/GenBank/DDBJ databases">
        <authorList>
            <person name="Sun Q."/>
            <person name="Li D."/>
        </authorList>
    </citation>
    <scope>NUCLEOTIDE SEQUENCE [LARGE SCALE GENOMIC DNA]</scope>
    <source>
        <strain evidence="2 3">MSJ-5</strain>
    </source>
</reference>
<evidence type="ECO:0000313" key="2">
    <source>
        <dbReference type="EMBL" id="MBU5676591.1"/>
    </source>
</evidence>
<feature type="transmembrane region" description="Helical" evidence="1">
    <location>
        <begin position="44"/>
        <end position="65"/>
    </location>
</feature>
<dbReference type="InterPro" id="IPR032820">
    <property type="entry name" value="ATPase_put"/>
</dbReference>